<evidence type="ECO:0000313" key="1">
    <source>
        <dbReference type="EMBL" id="MBX34286.1"/>
    </source>
</evidence>
<dbReference type="EMBL" id="GGEC01053802">
    <property type="protein sequence ID" value="MBX34286.1"/>
    <property type="molecule type" value="Transcribed_RNA"/>
</dbReference>
<accession>A0A2P2MVQ0</accession>
<organism evidence="1">
    <name type="scientific">Rhizophora mucronata</name>
    <name type="common">Asiatic mangrove</name>
    <dbReference type="NCBI Taxonomy" id="61149"/>
    <lineage>
        <taxon>Eukaryota</taxon>
        <taxon>Viridiplantae</taxon>
        <taxon>Streptophyta</taxon>
        <taxon>Embryophyta</taxon>
        <taxon>Tracheophyta</taxon>
        <taxon>Spermatophyta</taxon>
        <taxon>Magnoliopsida</taxon>
        <taxon>eudicotyledons</taxon>
        <taxon>Gunneridae</taxon>
        <taxon>Pentapetalae</taxon>
        <taxon>rosids</taxon>
        <taxon>fabids</taxon>
        <taxon>Malpighiales</taxon>
        <taxon>Rhizophoraceae</taxon>
        <taxon>Rhizophora</taxon>
    </lineage>
</organism>
<dbReference type="AlphaFoldDB" id="A0A2P2MVQ0"/>
<reference evidence="1" key="1">
    <citation type="submission" date="2018-02" db="EMBL/GenBank/DDBJ databases">
        <title>Rhizophora mucronata_Transcriptome.</title>
        <authorList>
            <person name="Meera S.P."/>
            <person name="Sreeshan A."/>
            <person name="Augustine A."/>
        </authorList>
    </citation>
    <scope>NUCLEOTIDE SEQUENCE</scope>
    <source>
        <tissue evidence="1">Leaf</tissue>
    </source>
</reference>
<proteinExistence type="predicted"/>
<protein>
    <submittedName>
        <fullName evidence="1">Uncharacterized protein</fullName>
    </submittedName>
</protein>
<name>A0A2P2MVQ0_RHIMU</name>
<sequence length="50" mass="5498">MTCIEVKIKHKSHYGNSPFLAQCNHSIYQTCGDKTMYCLLGAASPSFSEG</sequence>